<protein>
    <submittedName>
        <fullName evidence="2">Uncharacterized protein</fullName>
    </submittedName>
</protein>
<dbReference type="EMBL" id="JAHLQI010000007">
    <property type="protein sequence ID" value="MBU5491280.1"/>
    <property type="molecule type" value="Genomic_DNA"/>
</dbReference>
<feature type="compositionally biased region" description="Low complexity" evidence="1">
    <location>
        <begin position="19"/>
        <end position="29"/>
    </location>
</feature>
<gene>
    <name evidence="2" type="ORF">KQI75_11745</name>
</gene>
<sequence length="185" mass="20592">MAESTQQKLVCSRAKAKSDTGSSVTQSSSAPKRKASTALPLDMKVRCVSSIPVGPLVYTSRRMQGMIIEWDEFGSEQYIELAELQSMRNSSPAFFENNWILIDDEEVLHFLHADKYYGSAKSIDDLYGILKKHPNHIAQLVKTLPDHLKKTLSIVAYREYTAGRIDSIGVIKAVERATGLSILSN</sequence>
<keyword evidence="3" id="KW-1185">Reference proteome</keyword>
<accession>A0ABS6EUD7</accession>
<evidence type="ECO:0000313" key="2">
    <source>
        <dbReference type="EMBL" id="MBU5491280.1"/>
    </source>
</evidence>
<dbReference type="Proteomes" id="UP000783588">
    <property type="component" value="Unassembled WGS sequence"/>
</dbReference>
<name>A0ABS6EUD7_9FIRM</name>
<organism evidence="2 3">
    <name type="scientific">Butyricicoccus intestinisimiae</name>
    <dbReference type="NCBI Taxonomy" id="2841509"/>
    <lineage>
        <taxon>Bacteria</taxon>
        <taxon>Bacillati</taxon>
        <taxon>Bacillota</taxon>
        <taxon>Clostridia</taxon>
        <taxon>Eubacteriales</taxon>
        <taxon>Butyricicoccaceae</taxon>
        <taxon>Butyricicoccus</taxon>
    </lineage>
</organism>
<evidence type="ECO:0000256" key="1">
    <source>
        <dbReference type="SAM" id="MobiDB-lite"/>
    </source>
</evidence>
<reference evidence="2 3" key="1">
    <citation type="submission" date="2021-06" db="EMBL/GenBank/DDBJ databases">
        <authorList>
            <person name="Sun Q."/>
            <person name="Li D."/>
        </authorList>
    </citation>
    <scope>NUCLEOTIDE SEQUENCE [LARGE SCALE GENOMIC DNA]</scope>
    <source>
        <strain evidence="2 3">MSJd-7</strain>
    </source>
</reference>
<feature type="region of interest" description="Disordered" evidence="1">
    <location>
        <begin position="1"/>
        <end position="35"/>
    </location>
</feature>
<comment type="caution">
    <text evidence="2">The sequence shown here is derived from an EMBL/GenBank/DDBJ whole genome shotgun (WGS) entry which is preliminary data.</text>
</comment>
<proteinExistence type="predicted"/>
<dbReference type="RefSeq" id="WP_216470994.1">
    <property type="nucleotide sequence ID" value="NZ_JAHLQI010000007.1"/>
</dbReference>
<evidence type="ECO:0000313" key="3">
    <source>
        <dbReference type="Proteomes" id="UP000783588"/>
    </source>
</evidence>